<sequence>MENLITNIMEEYGYWGIFFMMAVENIFPPIPSEIVLPFSGFMTTYSSLTIVGVITASTFGSVVGAIALYGIGLLLKVNKLEKIIDRWGHILRISNKDLAKADEWFAKYGYWTILFCRMIPLVRSLISIPAGMAKMNIWIFLVFTIIGTVIWNIILIMTGAMLGENWEHISSWMDTYSNVAYLCIFIGLIATVVIYYKKKK</sequence>
<dbReference type="STRING" id="531814.SAMN04487944_10376"/>
<dbReference type="Proteomes" id="UP000199687">
    <property type="component" value="Unassembled WGS sequence"/>
</dbReference>
<keyword evidence="6 7" id="KW-0472">Membrane</keyword>
<reference evidence="9 10" key="1">
    <citation type="submission" date="2016-10" db="EMBL/GenBank/DDBJ databases">
        <authorList>
            <person name="de Groot N.N."/>
        </authorList>
    </citation>
    <scope>NUCLEOTIDE SEQUENCE [LARGE SCALE GENOMIC DNA]</scope>
    <source>
        <strain evidence="9 10">CGMCC 1.7727</strain>
    </source>
</reference>
<dbReference type="AlphaFoldDB" id="A0A1H9NCT9"/>
<proteinExistence type="inferred from homology"/>
<evidence type="ECO:0000256" key="6">
    <source>
        <dbReference type="ARBA" id="ARBA00023136"/>
    </source>
</evidence>
<evidence type="ECO:0000256" key="2">
    <source>
        <dbReference type="ARBA" id="ARBA00010792"/>
    </source>
</evidence>
<feature type="transmembrane region" description="Helical" evidence="7">
    <location>
        <begin position="48"/>
        <end position="71"/>
    </location>
</feature>
<dbReference type="InterPro" id="IPR032816">
    <property type="entry name" value="VTT_dom"/>
</dbReference>
<keyword evidence="4 7" id="KW-0812">Transmembrane</keyword>
<dbReference type="PANTHER" id="PTHR42709">
    <property type="entry name" value="ALKALINE PHOSPHATASE LIKE PROTEIN"/>
    <property type="match status" value="1"/>
</dbReference>
<evidence type="ECO:0000313" key="10">
    <source>
        <dbReference type="Proteomes" id="UP000199687"/>
    </source>
</evidence>
<organism evidence="9 10">
    <name type="scientific">Gracilibacillus ureilyticus</name>
    <dbReference type="NCBI Taxonomy" id="531814"/>
    <lineage>
        <taxon>Bacteria</taxon>
        <taxon>Bacillati</taxon>
        <taxon>Bacillota</taxon>
        <taxon>Bacilli</taxon>
        <taxon>Bacillales</taxon>
        <taxon>Bacillaceae</taxon>
        <taxon>Gracilibacillus</taxon>
    </lineage>
</organism>
<keyword evidence="5 7" id="KW-1133">Transmembrane helix</keyword>
<evidence type="ECO:0000259" key="8">
    <source>
        <dbReference type="Pfam" id="PF09335"/>
    </source>
</evidence>
<comment type="similarity">
    <text evidence="2">Belongs to the DedA family.</text>
</comment>
<evidence type="ECO:0000256" key="7">
    <source>
        <dbReference type="SAM" id="Phobius"/>
    </source>
</evidence>
<gene>
    <name evidence="9" type="ORF">SAMN04487944_10376</name>
</gene>
<evidence type="ECO:0000256" key="3">
    <source>
        <dbReference type="ARBA" id="ARBA00022475"/>
    </source>
</evidence>
<accession>A0A1H9NCT9</accession>
<dbReference type="RefSeq" id="WP_089739553.1">
    <property type="nucleotide sequence ID" value="NZ_FOGL01000003.1"/>
</dbReference>
<dbReference type="InterPro" id="IPR051311">
    <property type="entry name" value="DedA_domain"/>
</dbReference>
<feature type="transmembrane region" description="Helical" evidence="7">
    <location>
        <begin position="138"/>
        <end position="159"/>
    </location>
</feature>
<feature type="domain" description="VTT" evidence="8">
    <location>
        <begin position="30"/>
        <end position="160"/>
    </location>
</feature>
<dbReference type="GO" id="GO:0005886">
    <property type="term" value="C:plasma membrane"/>
    <property type="evidence" value="ECO:0007669"/>
    <property type="project" value="UniProtKB-SubCell"/>
</dbReference>
<evidence type="ECO:0000256" key="5">
    <source>
        <dbReference type="ARBA" id="ARBA00022989"/>
    </source>
</evidence>
<protein>
    <submittedName>
        <fullName evidence="9">Membrane protein DedA, SNARE-associated domain</fullName>
    </submittedName>
</protein>
<comment type="subcellular location">
    <subcellularLocation>
        <location evidence="1">Cell membrane</location>
        <topology evidence="1">Multi-pass membrane protein</topology>
    </subcellularLocation>
</comment>
<name>A0A1H9NCT9_9BACI</name>
<dbReference type="Pfam" id="PF09335">
    <property type="entry name" value="VTT_dom"/>
    <property type="match status" value="1"/>
</dbReference>
<keyword evidence="10" id="KW-1185">Reference proteome</keyword>
<dbReference type="PANTHER" id="PTHR42709:SF6">
    <property type="entry name" value="UNDECAPRENYL PHOSPHATE TRANSPORTER A"/>
    <property type="match status" value="1"/>
</dbReference>
<dbReference type="EMBL" id="FOGL01000003">
    <property type="protein sequence ID" value="SER33708.1"/>
    <property type="molecule type" value="Genomic_DNA"/>
</dbReference>
<feature type="transmembrane region" description="Helical" evidence="7">
    <location>
        <begin position="12"/>
        <end position="36"/>
    </location>
</feature>
<feature type="transmembrane region" description="Helical" evidence="7">
    <location>
        <begin position="179"/>
        <end position="196"/>
    </location>
</feature>
<dbReference type="OrthoDB" id="9813426at2"/>
<evidence type="ECO:0000256" key="1">
    <source>
        <dbReference type="ARBA" id="ARBA00004651"/>
    </source>
</evidence>
<evidence type="ECO:0000313" key="9">
    <source>
        <dbReference type="EMBL" id="SER33708.1"/>
    </source>
</evidence>
<keyword evidence="3" id="KW-1003">Cell membrane</keyword>
<evidence type="ECO:0000256" key="4">
    <source>
        <dbReference type="ARBA" id="ARBA00022692"/>
    </source>
</evidence>